<accession>A0A310SRW9</accession>
<dbReference type="InterPro" id="IPR000152">
    <property type="entry name" value="EGF-type_Asp/Asn_hydroxyl_site"/>
</dbReference>
<dbReference type="GO" id="GO:0048056">
    <property type="term" value="P:R3/R4 cell differentiation"/>
    <property type="evidence" value="ECO:0007669"/>
    <property type="project" value="UniProtKB-ARBA"/>
</dbReference>
<dbReference type="Pfam" id="PF12661">
    <property type="entry name" value="hEGF"/>
    <property type="match status" value="1"/>
</dbReference>
<organism evidence="9 10">
    <name type="scientific">Eufriesea mexicana</name>
    <dbReference type="NCBI Taxonomy" id="516756"/>
    <lineage>
        <taxon>Eukaryota</taxon>
        <taxon>Metazoa</taxon>
        <taxon>Ecdysozoa</taxon>
        <taxon>Arthropoda</taxon>
        <taxon>Hexapoda</taxon>
        <taxon>Insecta</taxon>
        <taxon>Pterygota</taxon>
        <taxon>Neoptera</taxon>
        <taxon>Endopterygota</taxon>
        <taxon>Hymenoptera</taxon>
        <taxon>Apocrita</taxon>
        <taxon>Aculeata</taxon>
        <taxon>Apoidea</taxon>
        <taxon>Anthophila</taxon>
        <taxon>Apidae</taxon>
        <taxon>Eufriesea</taxon>
    </lineage>
</organism>
<dbReference type="InterPro" id="IPR000742">
    <property type="entry name" value="EGF"/>
</dbReference>
<evidence type="ECO:0000313" key="10">
    <source>
        <dbReference type="Proteomes" id="UP000250275"/>
    </source>
</evidence>
<keyword evidence="4 6" id="KW-1015">Disulfide bond</keyword>
<feature type="disulfide bond" evidence="6">
    <location>
        <begin position="232"/>
        <end position="241"/>
    </location>
</feature>
<dbReference type="FunFam" id="2.10.25.10:FF:000012">
    <property type="entry name" value="Delta-like protein"/>
    <property type="match status" value="1"/>
</dbReference>
<dbReference type="EMBL" id="KQ760551">
    <property type="protein sequence ID" value="OAD59832.1"/>
    <property type="molecule type" value="Genomic_DNA"/>
</dbReference>
<keyword evidence="2 7" id="KW-0732">Signal</keyword>
<reference evidence="9 10" key="1">
    <citation type="submission" date="2015-07" db="EMBL/GenBank/DDBJ databases">
        <title>The genome of Eufriesea mexicana.</title>
        <authorList>
            <person name="Pan H."/>
            <person name="Kapheim K."/>
        </authorList>
    </citation>
    <scope>NUCLEOTIDE SEQUENCE [LARGE SCALE GENOMIC DNA]</scope>
    <source>
        <strain evidence="9">0111107269</strain>
        <tissue evidence="9">Whole body</tissue>
    </source>
</reference>
<dbReference type="Pfam" id="PF00008">
    <property type="entry name" value="EGF"/>
    <property type="match status" value="4"/>
</dbReference>
<feature type="domain" description="EGF-like" evidence="8">
    <location>
        <begin position="206"/>
        <end position="242"/>
    </location>
</feature>
<dbReference type="PRINTS" id="PR00010">
    <property type="entry name" value="EGFBLOOD"/>
</dbReference>
<evidence type="ECO:0000256" key="3">
    <source>
        <dbReference type="ARBA" id="ARBA00022737"/>
    </source>
</evidence>
<feature type="signal peptide" evidence="7">
    <location>
        <begin position="1"/>
        <end position="28"/>
    </location>
</feature>
<dbReference type="InterPro" id="IPR001881">
    <property type="entry name" value="EGF-like_Ca-bd_dom"/>
</dbReference>
<dbReference type="FunFam" id="2.10.25.10:FF:000472">
    <property type="entry name" value="Uncharacterized protein, isoform A"/>
    <property type="match status" value="2"/>
</dbReference>
<feature type="domain" description="EGF-like" evidence="8">
    <location>
        <begin position="65"/>
        <end position="101"/>
    </location>
</feature>
<feature type="non-terminal residue" evidence="9">
    <location>
        <position position="1"/>
    </location>
</feature>
<feature type="domain" description="EGF-like" evidence="8">
    <location>
        <begin position="103"/>
        <end position="138"/>
    </location>
</feature>
<dbReference type="Proteomes" id="UP000250275">
    <property type="component" value="Unassembled WGS sequence"/>
</dbReference>
<sequence>RMVIEKFMKNKTLILTTFFLLTIDISRGLNCSGDPCMYGICIEDSNSTYSCYCIDGYTGINCEINWNDCWSNPCLNGGTCNDAVAAYNCTCTEGFVGVNCEQRYSECSNQPCLNNGTCLDYDGITCQCPDGYSGDYCEIDASVCNDTICKNRGECVEGPGLSFFCRCSEGWTGRLCDEDVDECIIIPASYTCACLFGYTGKDCDKTIVPCEENPCKNDAICLFEDERPICYCVPDYHGALCELKYDDCESKFANCQNGGTCIDGINSFTCACPTYYSGPFCNVHDLPSTTSSTLEAILEADDNKKTTAFTLFASKSSTVPEIDTSSSSITASTLQSSVSFSPSYTKWYPFIETTSSTANKDDVNYFSSISSSTSTSSSIIGSSATGSIQFVTDISPPYSITSKEMSQTETILEPRTFPSVSSEAYSVTSTIRTEAEYLTQKSIYNETMTDIIHQENNARTFAPINNTSSSEADNTVAYTSST</sequence>
<name>A0A310SRW9_9HYME</name>
<feature type="domain" description="EGF-like" evidence="8">
    <location>
        <begin position="244"/>
        <end position="282"/>
    </location>
</feature>
<evidence type="ECO:0000256" key="4">
    <source>
        <dbReference type="ARBA" id="ARBA00023157"/>
    </source>
</evidence>
<comment type="caution">
    <text evidence="6">Lacks conserved residue(s) required for the propagation of feature annotation.</text>
</comment>
<evidence type="ECO:0000256" key="5">
    <source>
        <dbReference type="ARBA" id="ARBA00023180"/>
    </source>
</evidence>
<dbReference type="AlphaFoldDB" id="A0A310SRW9"/>
<evidence type="ECO:0000313" key="9">
    <source>
        <dbReference type="EMBL" id="OAD59832.1"/>
    </source>
</evidence>
<dbReference type="CDD" id="cd00054">
    <property type="entry name" value="EGF_CA"/>
    <property type="match status" value="4"/>
</dbReference>
<feature type="domain" description="EGF-like" evidence="8">
    <location>
        <begin position="140"/>
        <end position="177"/>
    </location>
</feature>
<keyword evidence="10" id="KW-1185">Reference proteome</keyword>
<dbReference type="OrthoDB" id="283575at2759"/>
<dbReference type="PANTHER" id="PTHR24049">
    <property type="entry name" value="CRUMBS FAMILY MEMBER"/>
    <property type="match status" value="1"/>
</dbReference>
<feature type="disulfide bond" evidence="6">
    <location>
        <begin position="31"/>
        <end position="41"/>
    </location>
</feature>
<feature type="disulfide bond" evidence="6">
    <location>
        <begin position="128"/>
        <end position="137"/>
    </location>
</feature>
<feature type="disulfide bond" evidence="6">
    <location>
        <begin position="167"/>
        <end position="176"/>
    </location>
</feature>
<dbReference type="GO" id="GO:0050769">
    <property type="term" value="P:positive regulation of neurogenesis"/>
    <property type="evidence" value="ECO:0007669"/>
    <property type="project" value="UniProtKB-ARBA"/>
</dbReference>
<dbReference type="PROSITE" id="PS00022">
    <property type="entry name" value="EGF_1"/>
    <property type="match status" value="7"/>
</dbReference>
<dbReference type="InterPro" id="IPR009030">
    <property type="entry name" value="Growth_fac_rcpt_cys_sf"/>
</dbReference>
<feature type="non-terminal residue" evidence="9">
    <location>
        <position position="482"/>
    </location>
</feature>
<dbReference type="GO" id="GO:0120035">
    <property type="term" value="P:regulation of plasma membrane bounded cell projection organization"/>
    <property type="evidence" value="ECO:0007669"/>
    <property type="project" value="UniProtKB-ARBA"/>
</dbReference>
<dbReference type="PROSITE" id="PS01186">
    <property type="entry name" value="EGF_2"/>
    <property type="match status" value="5"/>
</dbReference>
<dbReference type="PANTHER" id="PTHR24049:SF22">
    <property type="entry name" value="DROSOPHILA CRUMBS HOMOLOG"/>
    <property type="match status" value="1"/>
</dbReference>
<dbReference type="PROSITE" id="PS00010">
    <property type="entry name" value="ASX_HYDROXYL"/>
    <property type="match status" value="2"/>
</dbReference>
<gene>
    <name evidence="9" type="ORF">WN48_07952</name>
</gene>
<feature type="chain" id="PRO_5016454835" evidence="7">
    <location>
        <begin position="29"/>
        <end position="482"/>
    </location>
</feature>
<dbReference type="GO" id="GO:0016318">
    <property type="term" value="P:ommatidial rotation"/>
    <property type="evidence" value="ECO:0007669"/>
    <property type="project" value="UniProtKB-ARBA"/>
</dbReference>
<evidence type="ECO:0000256" key="2">
    <source>
        <dbReference type="ARBA" id="ARBA00022729"/>
    </source>
</evidence>
<feature type="disulfide bond" evidence="6">
    <location>
        <begin position="53"/>
        <end position="62"/>
    </location>
</feature>
<dbReference type="PROSITE" id="PS50026">
    <property type="entry name" value="EGF_3"/>
    <property type="match status" value="6"/>
</dbReference>
<dbReference type="PROSITE" id="PS01187">
    <property type="entry name" value="EGF_CA"/>
    <property type="match status" value="1"/>
</dbReference>
<keyword evidence="3" id="KW-0677">Repeat</keyword>
<dbReference type="SUPFAM" id="SSF57184">
    <property type="entry name" value="Growth factor receptor domain"/>
    <property type="match status" value="1"/>
</dbReference>
<protein>
    <submittedName>
        <fullName evidence="9">Protein eyes shut</fullName>
    </submittedName>
</protein>
<proteinExistence type="predicted"/>
<dbReference type="SMART" id="SM00179">
    <property type="entry name" value="EGF_CA"/>
    <property type="match status" value="6"/>
</dbReference>
<dbReference type="GO" id="GO:0005509">
    <property type="term" value="F:calcium ion binding"/>
    <property type="evidence" value="ECO:0007669"/>
    <property type="project" value="InterPro"/>
</dbReference>
<dbReference type="GO" id="GO:0007476">
    <property type="term" value="P:imaginal disc-derived wing morphogenesis"/>
    <property type="evidence" value="ECO:0007669"/>
    <property type="project" value="UniProtKB-ARBA"/>
</dbReference>
<dbReference type="GO" id="GO:0040008">
    <property type="term" value="P:regulation of growth"/>
    <property type="evidence" value="ECO:0007669"/>
    <property type="project" value="UniProtKB-ARBA"/>
</dbReference>
<dbReference type="InterPro" id="IPR018097">
    <property type="entry name" value="EGF_Ca-bd_CS"/>
</dbReference>
<feature type="domain" description="EGF-like" evidence="8">
    <location>
        <begin position="27"/>
        <end position="63"/>
    </location>
</feature>
<dbReference type="GO" id="GO:0007411">
    <property type="term" value="P:axon guidance"/>
    <property type="evidence" value="ECO:0007669"/>
    <property type="project" value="UniProtKB-ARBA"/>
</dbReference>
<dbReference type="Gene3D" id="2.10.25.10">
    <property type="entry name" value="Laminin"/>
    <property type="match status" value="6"/>
</dbReference>
<evidence type="ECO:0000256" key="7">
    <source>
        <dbReference type="SAM" id="SignalP"/>
    </source>
</evidence>
<dbReference type="SUPFAM" id="SSF57196">
    <property type="entry name" value="EGF/Laminin"/>
    <property type="match status" value="4"/>
</dbReference>
<dbReference type="InterPro" id="IPR051022">
    <property type="entry name" value="Notch_Cell-Fate_Det"/>
</dbReference>
<feature type="disulfide bond" evidence="6">
    <location>
        <begin position="272"/>
        <end position="281"/>
    </location>
</feature>
<evidence type="ECO:0000256" key="1">
    <source>
        <dbReference type="ARBA" id="ARBA00022536"/>
    </source>
</evidence>
<evidence type="ECO:0000256" key="6">
    <source>
        <dbReference type="PROSITE-ProRule" id="PRU00076"/>
    </source>
</evidence>
<dbReference type="GO" id="GO:0005911">
    <property type="term" value="C:cell-cell junction"/>
    <property type="evidence" value="ECO:0007669"/>
    <property type="project" value="UniProtKB-ARBA"/>
</dbReference>
<keyword evidence="5" id="KW-0325">Glycoprotein</keyword>
<dbReference type="SMART" id="SM00181">
    <property type="entry name" value="EGF"/>
    <property type="match status" value="7"/>
</dbReference>
<feature type="disulfide bond" evidence="6">
    <location>
        <begin position="91"/>
        <end position="100"/>
    </location>
</feature>
<dbReference type="InterPro" id="IPR013032">
    <property type="entry name" value="EGF-like_CS"/>
</dbReference>
<keyword evidence="1 6" id="KW-0245">EGF-like domain</keyword>
<evidence type="ECO:0000259" key="8">
    <source>
        <dbReference type="PROSITE" id="PS50026"/>
    </source>
</evidence>